<reference evidence="4 5" key="1">
    <citation type="journal article" date="2011" name="J. Gen. Appl. Microbiol.">
        <title>Draft genome sequencing of the enigmatic basidiomycete Mixia osmundae.</title>
        <authorList>
            <person name="Nishida H."/>
            <person name="Nagatsuka Y."/>
            <person name="Sugiyama J."/>
        </authorList>
    </citation>
    <scope>NUCLEOTIDE SEQUENCE [LARGE SCALE GENOMIC DNA]</scope>
    <source>
        <strain evidence="5">CBS 9802 / IAM 14324 / JCM 22182 / KY 12970</strain>
    </source>
</reference>
<dbReference type="EMBL" id="BABT02000165">
    <property type="protein sequence ID" value="GAA98935.1"/>
    <property type="molecule type" value="Genomic_DNA"/>
</dbReference>
<dbReference type="InParanoid" id="G7E7X5"/>
<dbReference type="InterPro" id="IPR001509">
    <property type="entry name" value="Epimerase_deHydtase"/>
</dbReference>
<dbReference type="GO" id="GO:0016616">
    <property type="term" value="F:oxidoreductase activity, acting on the CH-OH group of donors, NAD or NADP as acceptor"/>
    <property type="evidence" value="ECO:0007669"/>
    <property type="project" value="TreeGrafter"/>
</dbReference>
<evidence type="ECO:0000313" key="4">
    <source>
        <dbReference type="EMBL" id="GAA98935.1"/>
    </source>
</evidence>
<dbReference type="RefSeq" id="XP_014567096.1">
    <property type="nucleotide sequence ID" value="XM_014711610.1"/>
</dbReference>
<dbReference type="HOGENOM" id="CLU_007383_9_2_1"/>
<evidence type="ECO:0000313" key="5">
    <source>
        <dbReference type="Proteomes" id="UP000009131"/>
    </source>
</evidence>
<evidence type="ECO:0000256" key="2">
    <source>
        <dbReference type="ARBA" id="ARBA00023445"/>
    </source>
</evidence>
<gene>
    <name evidence="4" type="primary">Mo05623</name>
    <name evidence="4" type="ORF">E5Q_05623</name>
</gene>
<dbReference type="InterPro" id="IPR036291">
    <property type="entry name" value="NAD(P)-bd_dom_sf"/>
</dbReference>
<name>G7E7X5_MIXOS</name>
<dbReference type="InterPro" id="IPR050425">
    <property type="entry name" value="NAD(P)_dehydrat-like"/>
</dbReference>
<dbReference type="OMA" id="NTCDETH"/>
<sequence length="345" mass="37432">MSEQNKIALVTGLTGFVATEIALRFLQAGYTVRGTVRSTAKGEAWKSLEPQKQYGDRIQLAVVPDMLAKTAYVEAVKGVSVFLHVASPIPDFAKPSTDHENVLIRPAIEGSQNALYAALGEPTVEKFILTSSTAASQSPAVYGDASKWISPQTWNPTTYEQAIDPQMPAMLAYAASKALAEKAFWQAVETQKAHFEAVAILPGMVFGRSHSPVADPKKPITGTNEMLYNNSFKTDGDPASPLSRTFVSVKDTAEAHFQAAVRPGVNGKRLVVGSLGSPDRWIAAFKQHFPERQFPHLPADYEPAPSIQIDSSATEQVLGFKLETLEETALEAGRYFQDVVEQAPP</sequence>
<keyword evidence="5" id="KW-1185">Reference proteome</keyword>
<dbReference type="STRING" id="764103.G7E7X5"/>
<evidence type="ECO:0000259" key="3">
    <source>
        <dbReference type="Pfam" id="PF01370"/>
    </source>
</evidence>
<dbReference type="Gene3D" id="3.40.50.720">
    <property type="entry name" value="NAD(P)-binding Rossmann-like Domain"/>
    <property type="match status" value="1"/>
</dbReference>
<comment type="caution">
    <text evidence="4">The sequence shown here is derived from an EMBL/GenBank/DDBJ whole genome shotgun (WGS) entry which is preliminary data.</text>
</comment>
<dbReference type="OrthoDB" id="2735536at2759"/>
<proteinExistence type="inferred from homology"/>
<dbReference type="eggNOG" id="KOG1502">
    <property type="taxonomic scope" value="Eukaryota"/>
</dbReference>
<evidence type="ECO:0000256" key="1">
    <source>
        <dbReference type="ARBA" id="ARBA00023002"/>
    </source>
</evidence>
<dbReference type="PANTHER" id="PTHR10366:SF562">
    <property type="entry name" value="ALDEHYDE REDUCTASE II (AFU_ORTHOLOGUE AFUA_1G11360)"/>
    <property type="match status" value="1"/>
</dbReference>
<protein>
    <recommendedName>
        <fullName evidence="3">NAD-dependent epimerase/dehydratase domain-containing protein</fullName>
    </recommendedName>
</protein>
<dbReference type="PANTHER" id="PTHR10366">
    <property type="entry name" value="NAD DEPENDENT EPIMERASE/DEHYDRATASE"/>
    <property type="match status" value="1"/>
</dbReference>
<dbReference type="SUPFAM" id="SSF51735">
    <property type="entry name" value="NAD(P)-binding Rossmann-fold domains"/>
    <property type="match status" value="1"/>
</dbReference>
<accession>G7E7X5</accession>
<keyword evidence="1" id="KW-0560">Oxidoreductase</keyword>
<organism evidence="4 5">
    <name type="scientific">Mixia osmundae (strain CBS 9802 / IAM 14324 / JCM 22182 / KY 12970)</name>
    <dbReference type="NCBI Taxonomy" id="764103"/>
    <lineage>
        <taxon>Eukaryota</taxon>
        <taxon>Fungi</taxon>
        <taxon>Dikarya</taxon>
        <taxon>Basidiomycota</taxon>
        <taxon>Pucciniomycotina</taxon>
        <taxon>Mixiomycetes</taxon>
        <taxon>Mixiales</taxon>
        <taxon>Mixiaceae</taxon>
        <taxon>Mixia</taxon>
    </lineage>
</organism>
<feature type="domain" description="NAD-dependent epimerase/dehydratase" evidence="3">
    <location>
        <begin position="8"/>
        <end position="273"/>
    </location>
</feature>
<comment type="similarity">
    <text evidence="2">Belongs to the NAD(P)-dependent epimerase/dehydratase family. Dihydroflavonol-4-reductase subfamily.</text>
</comment>
<dbReference type="AlphaFoldDB" id="G7E7X5"/>
<dbReference type="Proteomes" id="UP000009131">
    <property type="component" value="Unassembled WGS sequence"/>
</dbReference>
<dbReference type="Pfam" id="PF01370">
    <property type="entry name" value="Epimerase"/>
    <property type="match status" value="1"/>
</dbReference>
<reference evidence="4 5" key="2">
    <citation type="journal article" date="2012" name="Open Biol.">
        <title>Characteristics of nucleosomes and linker DNA regions on the genome of the basidiomycete Mixia osmundae revealed by mono- and dinucleosome mapping.</title>
        <authorList>
            <person name="Nishida H."/>
            <person name="Kondo S."/>
            <person name="Matsumoto T."/>
            <person name="Suzuki Y."/>
            <person name="Yoshikawa H."/>
            <person name="Taylor T.D."/>
            <person name="Sugiyama J."/>
        </authorList>
    </citation>
    <scope>NUCLEOTIDE SEQUENCE [LARGE SCALE GENOMIC DNA]</scope>
    <source>
        <strain evidence="5">CBS 9802 / IAM 14324 / JCM 22182 / KY 12970</strain>
    </source>
</reference>